<reference evidence="5 6" key="1">
    <citation type="submission" date="2020-08" db="EMBL/GenBank/DDBJ databases">
        <title>Oceanospirillum sp. nov. isolated from marine sediment.</title>
        <authorList>
            <person name="Ji X."/>
        </authorList>
    </citation>
    <scope>NUCLEOTIDE SEQUENCE [LARGE SCALE GENOMIC DNA]</scope>
    <source>
        <strain evidence="5 6">D5</strain>
    </source>
</reference>
<dbReference type="GO" id="GO:0046961">
    <property type="term" value="F:proton-transporting ATPase activity, rotational mechanism"/>
    <property type="evidence" value="ECO:0007669"/>
    <property type="project" value="InterPro"/>
</dbReference>
<comment type="caution">
    <text evidence="5">The sequence shown here is derived from an EMBL/GenBank/DDBJ whole genome shotgun (WGS) entry which is preliminary data.</text>
</comment>
<gene>
    <name evidence="5" type="ORF">H4O21_13235</name>
</gene>
<dbReference type="InterPro" id="IPR002699">
    <property type="entry name" value="V_ATPase_D"/>
</dbReference>
<proteinExistence type="inferred from homology"/>
<organism evidence="5 6">
    <name type="scientific">Oceanospirillum sediminis</name>
    <dbReference type="NCBI Taxonomy" id="2760088"/>
    <lineage>
        <taxon>Bacteria</taxon>
        <taxon>Pseudomonadati</taxon>
        <taxon>Pseudomonadota</taxon>
        <taxon>Gammaproteobacteria</taxon>
        <taxon>Oceanospirillales</taxon>
        <taxon>Oceanospirillaceae</taxon>
        <taxon>Oceanospirillum</taxon>
    </lineage>
</organism>
<evidence type="ECO:0000256" key="1">
    <source>
        <dbReference type="ARBA" id="ARBA00005850"/>
    </source>
</evidence>
<dbReference type="Gene3D" id="1.10.287.3240">
    <property type="match status" value="1"/>
</dbReference>
<dbReference type="NCBIfam" id="TIGR00309">
    <property type="entry name" value="V_ATPase_subD"/>
    <property type="match status" value="1"/>
</dbReference>
<keyword evidence="2" id="KW-0813">Transport</keyword>
<comment type="similarity">
    <text evidence="1">Belongs to the V-ATPase D subunit family.</text>
</comment>
<dbReference type="Proteomes" id="UP000565262">
    <property type="component" value="Unassembled WGS sequence"/>
</dbReference>
<feature type="coiled-coil region" evidence="4">
    <location>
        <begin position="32"/>
        <end position="59"/>
    </location>
</feature>
<keyword evidence="6" id="KW-1185">Reference proteome</keyword>
<dbReference type="RefSeq" id="WP_182809352.1">
    <property type="nucleotide sequence ID" value="NZ_JACJFM010000016.1"/>
</dbReference>
<protein>
    <submittedName>
        <fullName evidence="5">V-type ATP synthase subunit D</fullName>
    </submittedName>
</protein>
<accession>A0A839ISD9</accession>
<keyword evidence="3" id="KW-0406">Ion transport</keyword>
<evidence type="ECO:0000256" key="2">
    <source>
        <dbReference type="ARBA" id="ARBA00022448"/>
    </source>
</evidence>
<name>A0A839ISD9_9GAMM</name>
<dbReference type="Pfam" id="PF01813">
    <property type="entry name" value="ATP-synt_D"/>
    <property type="match status" value="1"/>
</dbReference>
<evidence type="ECO:0000256" key="4">
    <source>
        <dbReference type="SAM" id="Coils"/>
    </source>
</evidence>
<dbReference type="AlphaFoldDB" id="A0A839ISD9"/>
<sequence length="201" mass="23014">MGKLALNKSTLNKEGRKVKAYRKFVPALDLKRKQLLAERANSRKSLTELEDTLESLRLQVREQLPMLSSYQGNIGQLVEIDDFSLRQVNLVGIKLPELESVSLKVRPYSVLATEHWLDPMVVLLKKRVELQLEQQILHKRLELLEVGLRKTTQRLNLFDKVLIPEAEKNIRKIRIALSDSERAGVVTSKIAKNKRLKAGMA</sequence>
<dbReference type="EMBL" id="JACJFM010000016">
    <property type="protein sequence ID" value="MBB1487574.1"/>
    <property type="molecule type" value="Genomic_DNA"/>
</dbReference>
<evidence type="ECO:0000313" key="6">
    <source>
        <dbReference type="Proteomes" id="UP000565262"/>
    </source>
</evidence>
<evidence type="ECO:0000313" key="5">
    <source>
        <dbReference type="EMBL" id="MBB1487574.1"/>
    </source>
</evidence>
<keyword evidence="4" id="KW-0175">Coiled coil</keyword>
<evidence type="ECO:0000256" key="3">
    <source>
        <dbReference type="ARBA" id="ARBA00023065"/>
    </source>
</evidence>